<dbReference type="GO" id="GO:0006508">
    <property type="term" value="P:proteolysis"/>
    <property type="evidence" value="ECO:0007669"/>
    <property type="project" value="UniProtKB-KW"/>
</dbReference>
<name>A0A8J2KJI5_9HEXA</name>
<evidence type="ECO:0000256" key="7">
    <source>
        <dbReference type="ARBA" id="ARBA00024195"/>
    </source>
</evidence>
<dbReference type="PANTHER" id="PTHR24264:SF65">
    <property type="entry name" value="SRCR DOMAIN-CONTAINING PROTEIN"/>
    <property type="match status" value="1"/>
</dbReference>
<accession>A0A8J2KJI5</accession>
<gene>
    <name evidence="9" type="ORF">AFUS01_LOCUS29673</name>
</gene>
<organism evidence="9 10">
    <name type="scientific">Allacma fusca</name>
    <dbReference type="NCBI Taxonomy" id="39272"/>
    <lineage>
        <taxon>Eukaryota</taxon>
        <taxon>Metazoa</taxon>
        <taxon>Ecdysozoa</taxon>
        <taxon>Arthropoda</taxon>
        <taxon>Hexapoda</taxon>
        <taxon>Collembola</taxon>
        <taxon>Symphypleona</taxon>
        <taxon>Sminthuridae</taxon>
        <taxon>Allacma</taxon>
    </lineage>
</organism>
<comment type="subcellular location">
    <subcellularLocation>
        <location evidence="1">Secreted</location>
    </subcellularLocation>
</comment>
<keyword evidence="3" id="KW-0645">Protease</keyword>
<proteinExistence type="inferred from homology"/>
<keyword evidence="6" id="KW-1015">Disulfide bond</keyword>
<comment type="caution">
    <text evidence="9">The sequence shown here is derived from an EMBL/GenBank/DDBJ whole genome shotgun (WGS) entry which is preliminary data.</text>
</comment>
<evidence type="ECO:0000256" key="1">
    <source>
        <dbReference type="ARBA" id="ARBA00004613"/>
    </source>
</evidence>
<dbReference type="OrthoDB" id="546450at2759"/>
<dbReference type="InterPro" id="IPR050127">
    <property type="entry name" value="Serine_Proteases_S1"/>
</dbReference>
<dbReference type="Proteomes" id="UP000708208">
    <property type="component" value="Unassembled WGS sequence"/>
</dbReference>
<dbReference type="InterPro" id="IPR033116">
    <property type="entry name" value="TRYPSIN_SER"/>
</dbReference>
<evidence type="ECO:0000256" key="6">
    <source>
        <dbReference type="ARBA" id="ARBA00023157"/>
    </source>
</evidence>
<dbReference type="FunFam" id="2.40.10.10:FF:000002">
    <property type="entry name" value="Transmembrane protease serine"/>
    <property type="match status" value="1"/>
</dbReference>
<evidence type="ECO:0000256" key="5">
    <source>
        <dbReference type="ARBA" id="ARBA00022825"/>
    </source>
</evidence>
<evidence type="ECO:0000256" key="3">
    <source>
        <dbReference type="ARBA" id="ARBA00022670"/>
    </source>
</evidence>
<evidence type="ECO:0000256" key="4">
    <source>
        <dbReference type="ARBA" id="ARBA00022801"/>
    </source>
</evidence>
<reference evidence="9" key="1">
    <citation type="submission" date="2021-06" db="EMBL/GenBank/DDBJ databases">
        <authorList>
            <person name="Hodson N. C."/>
            <person name="Mongue J. A."/>
            <person name="Jaron S. K."/>
        </authorList>
    </citation>
    <scope>NUCLEOTIDE SEQUENCE</scope>
</reference>
<keyword evidence="4" id="KW-0378">Hydrolase</keyword>
<feature type="domain" description="Peptidase S1" evidence="8">
    <location>
        <begin position="1"/>
        <end position="87"/>
    </location>
</feature>
<comment type="similarity">
    <text evidence="7">Belongs to the peptidase S1 family. CLIP subfamily.</text>
</comment>
<keyword evidence="10" id="KW-1185">Reference proteome</keyword>
<evidence type="ECO:0000313" key="10">
    <source>
        <dbReference type="Proteomes" id="UP000708208"/>
    </source>
</evidence>
<evidence type="ECO:0000256" key="2">
    <source>
        <dbReference type="ARBA" id="ARBA00022525"/>
    </source>
</evidence>
<sequence>MYATVPIIADDRCKEFYGKNEIFETMVCAGYRQGGTDSCQGDSGGPLVCNGELTGIVSWGVGCARPSYPGVYTQVSYYTKWIESLGCFDYVAPEAEEVASNNNSFFTFPFFWP</sequence>
<dbReference type="Pfam" id="PF00089">
    <property type="entry name" value="Trypsin"/>
    <property type="match status" value="1"/>
</dbReference>
<dbReference type="EMBL" id="CAJVCH010442382">
    <property type="protein sequence ID" value="CAG7819211.1"/>
    <property type="molecule type" value="Genomic_DNA"/>
</dbReference>
<dbReference type="CDD" id="cd00190">
    <property type="entry name" value="Tryp_SPc"/>
    <property type="match status" value="1"/>
</dbReference>
<dbReference type="AlphaFoldDB" id="A0A8J2KJI5"/>
<keyword evidence="2" id="KW-0964">Secreted</keyword>
<dbReference type="PROSITE" id="PS50240">
    <property type="entry name" value="TRYPSIN_DOM"/>
    <property type="match status" value="1"/>
</dbReference>
<dbReference type="GO" id="GO:0005615">
    <property type="term" value="C:extracellular space"/>
    <property type="evidence" value="ECO:0007669"/>
    <property type="project" value="TreeGrafter"/>
</dbReference>
<dbReference type="InterPro" id="IPR001254">
    <property type="entry name" value="Trypsin_dom"/>
</dbReference>
<dbReference type="PROSITE" id="PS00135">
    <property type="entry name" value="TRYPSIN_SER"/>
    <property type="match status" value="1"/>
</dbReference>
<protein>
    <recommendedName>
        <fullName evidence="8">Peptidase S1 domain-containing protein</fullName>
    </recommendedName>
</protein>
<dbReference type="GO" id="GO:0004252">
    <property type="term" value="F:serine-type endopeptidase activity"/>
    <property type="evidence" value="ECO:0007669"/>
    <property type="project" value="InterPro"/>
</dbReference>
<evidence type="ECO:0000313" key="9">
    <source>
        <dbReference type="EMBL" id="CAG7819211.1"/>
    </source>
</evidence>
<keyword evidence="5" id="KW-0720">Serine protease</keyword>
<dbReference type="PANTHER" id="PTHR24264">
    <property type="entry name" value="TRYPSIN-RELATED"/>
    <property type="match status" value="1"/>
</dbReference>
<evidence type="ECO:0000259" key="8">
    <source>
        <dbReference type="PROSITE" id="PS50240"/>
    </source>
</evidence>